<feature type="region of interest" description="Disordered" evidence="1">
    <location>
        <begin position="40"/>
        <end position="97"/>
    </location>
</feature>
<gene>
    <name evidence="2" type="ORF">SAMN05216188_107154</name>
</gene>
<dbReference type="STRING" id="402600.SAMN05216188_107154"/>
<proteinExistence type="predicted"/>
<dbReference type="RefSeq" id="WP_089951900.1">
    <property type="nucleotide sequence ID" value="NZ_FOFR01000007.1"/>
</dbReference>
<protein>
    <submittedName>
        <fullName evidence="2">Uncharacterized protein</fullName>
    </submittedName>
</protein>
<dbReference type="Proteomes" id="UP000199352">
    <property type="component" value="Unassembled WGS sequence"/>
</dbReference>
<dbReference type="EMBL" id="FOFR01000007">
    <property type="protein sequence ID" value="SER03609.1"/>
    <property type="molecule type" value="Genomic_DNA"/>
</dbReference>
<accession>A0A1H9KX76</accession>
<organism evidence="2 3">
    <name type="scientific">Lentzea xinjiangensis</name>
    <dbReference type="NCBI Taxonomy" id="402600"/>
    <lineage>
        <taxon>Bacteria</taxon>
        <taxon>Bacillati</taxon>
        <taxon>Actinomycetota</taxon>
        <taxon>Actinomycetes</taxon>
        <taxon>Pseudonocardiales</taxon>
        <taxon>Pseudonocardiaceae</taxon>
        <taxon>Lentzea</taxon>
    </lineage>
</organism>
<sequence length="97" mass="10802">MSPVGLLALAVVEQRRAAVDEQITALATLIGHDVWAATWRPRRATHPHRRAPHRRGPVSGSRFDSAGVVKPARTPDTLPRAEVRDRKTQSPSRQENR</sequence>
<evidence type="ECO:0000313" key="3">
    <source>
        <dbReference type="Proteomes" id="UP000199352"/>
    </source>
</evidence>
<reference evidence="3" key="1">
    <citation type="submission" date="2016-10" db="EMBL/GenBank/DDBJ databases">
        <authorList>
            <person name="Varghese N."/>
            <person name="Submissions S."/>
        </authorList>
    </citation>
    <scope>NUCLEOTIDE SEQUENCE [LARGE SCALE GENOMIC DNA]</scope>
    <source>
        <strain evidence="3">CGMCC 4.3525</strain>
    </source>
</reference>
<dbReference type="AlphaFoldDB" id="A0A1H9KX76"/>
<keyword evidence="3" id="KW-1185">Reference proteome</keyword>
<feature type="compositionally biased region" description="Basic and acidic residues" evidence="1">
    <location>
        <begin position="79"/>
        <end position="97"/>
    </location>
</feature>
<feature type="compositionally biased region" description="Basic residues" evidence="1">
    <location>
        <begin position="40"/>
        <end position="56"/>
    </location>
</feature>
<name>A0A1H9KX76_9PSEU</name>
<evidence type="ECO:0000313" key="2">
    <source>
        <dbReference type="EMBL" id="SER03609.1"/>
    </source>
</evidence>
<evidence type="ECO:0000256" key="1">
    <source>
        <dbReference type="SAM" id="MobiDB-lite"/>
    </source>
</evidence>